<keyword evidence="3" id="KW-1185">Reference proteome</keyword>
<reference evidence="2" key="1">
    <citation type="submission" date="2022-11" db="UniProtKB">
        <authorList>
            <consortium name="EnsemblMetazoa"/>
        </authorList>
    </citation>
    <scope>IDENTIFICATION</scope>
</reference>
<feature type="compositionally biased region" description="Basic and acidic residues" evidence="1">
    <location>
        <begin position="290"/>
        <end position="305"/>
    </location>
</feature>
<feature type="compositionally biased region" description="Polar residues" evidence="1">
    <location>
        <begin position="267"/>
        <end position="288"/>
    </location>
</feature>
<feature type="region of interest" description="Disordered" evidence="1">
    <location>
        <begin position="156"/>
        <end position="222"/>
    </location>
</feature>
<proteinExistence type="predicted"/>
<evidence type="ECO:0000313" key="2">
    <source>
        <dbReference type="EnsemblMetazoa" id="XP_038063543.1"/>
    </source>
</evidence>
<evidence type="ECO:0000256" key="1">
    <source>
        <dbReference type="SAM" id="MobiDB-lite"/>
    </source>
</evidence>
<feature type="region of interest" description="Disordered" evidence="1">
    <location>
        <begin position="91"/>
        <end position="122"/>
    </location>
</feature>
<feature type="region of interest" description="Disordered" evidence="1">
    <location>
        <begin position="384"/>
        <end position="428"/>
    </location>
</feature>
<accession>A0A914AIR7</accession>
<dbReference type="OMA" id="VEAFIWR"/>
<dbReference type="EnsemblMetazoa" id="XM_038207615.1">
    <property type="protein sequence ID" value="XP_038063543.1"/>
    <property type="gene ID" value="LOC119734240"/>
</dbReference>
<name>A0A914AIR7_PATMI</name>
<feature type="compositionally biased region" description="Basic and acidic residues" evidence="1">
    <location>
        <begin position="156"/>
        <end position="171"/>
    </location>
</feature>
<organism evidence="2 3">
    <name type="scientific">Patiria miniata</name>
    <name type="common">Bat star</name>
    <name type="synonym">Asterina miniata</name>
    <dbReference type="NCBI Taxonomy" id="46514"/>
    <lineage>
        <taxon>Eukaryota</taxon>
        <taxon>Metazoa</taxon>
        <taxon>Echinodermata</taxon>
        <taxon>Eleutherozoa</taxon>
        <taxon>Asterozoa</taxon>
        <taxon>Asteroidea</taxon>
        <taxon>Valvatacea</taxon>
        <taxon>Valvatida</taxon>
        <taxon>Asterinidae</taxon>
        <taxon>Patiria</taxon>
    </lineage>
</organism>
<evidence type="ECO:0000313" key="3">
    <source>
        <dbReference type="Proteomes" id="UP000887568"/>
    </source>
</evidence>
<feature type="compositionally biased region" description="Polar residues" evidence="1">
    <location>
        <begin position="179"/>
        <end position="218"/>
    </location>
</feature>
<feature type="compositionally biased region" description="Polar residues" evidence="1">
    <location>
        <begin position="308"/>
        <end position="318"/>
    </location>
</feature>
<sequence>MATYYPEAPMTPTYTDGSYYQSWPGDSRGATSEVEAFIWRCRQHHDRNSRYKSCGNREMDSATVTTFLNMLTDVHTRCRAMEDQLTDLQKHTQRVTSQLDSMVTHQGKQASSSSSATSVSSSTANTMKAIRKLQWKIFDLQRENEALRALLEMHKTKDQTETATEGDHDQGDTEPPPQSAQASEWTRSRTASKSPQKAPPAQTTVKLSAPQNDNPSQDAQEKYLSDSRVVILMNPDDGLTCIGKHQQASTASQQNDIGCQQERKDYQQQTSGYPQESGRYQQRSTCSWNHPEDSVSSKTTSKDDQQCQEDNSGFTDRFSQPLERQEADQSSGCSKELKMESAKGSTPARYPHTRWTSSDRNRPRVGVPPARQAWRWTSAHPRLFPRVSTKPSTQTGISPGPEPRYQSTPKNFSVDDSRDASPHFSHTGEDVAISCTSDDPCIWSDPCEEAFQYCDRYPCTGELSDLKLKEFNLFATPEDIQLVQGTLELLNSINKLEYTKDSSE</sequence>
<feature type="compositionally biased region" description="Low complexity" evidence="1">
    <location>
        <begin position="110"/>
        <end position="122"/>
    </location>
</feature>
<protein>
    <submittedName>
        <fullName evidence="2">Uncharacterized protein</fullName>
    </submittedName>
</protein>
<feature type="compositionally biased region" description="Polar residues" evidence="1">
    <location>
        <begin position="94"/>
        <end position="109"/>
    </location>
</feature>
<dbReference type="RefSeq" id="XP_038063543.1">
    <property type="nucleotide sequence ID" value="XM_038207615.1"/>
</dbReference>
<dbReference type="GeneID" id="119734240"/>
<dbReference type="Proteomes" id="UP000887568">
    <property type="component" value="Unplaced"/>
</dbReference>
<feature type="region of interest" description="Disordered" evidence="1">
    <location>
        <begin position="253"/>
        <end position="367"/>
    </location>
</feature>
<dbReference type="OrthoDB" id="10460044at2759"/>
<dbReference type="AlphaFoldDB" id="A0A914AIR7"/>
<feature type="compositionally biased region" description="Basic and acidic residues" evidence="1">
    <location>
        <begin position="413"/>
        <end position="428"/>
    </location>
</feature>